<dbReference type="GO" id="GO:0009279">
    <property type="term" value="C:cell outer membrane"/>
    <property type="evidence" value="ECO:0007669"/>
    <property type="project" value="UniProtKB-SubCell"/>
</dbReference>
<protein>
    <submittedName>
        <fullName evidence="13">Iron complex outermembrane receptor protein</fullName>
    </submittedName>
</protein>
<dbReference type="CDD" id="cd01347">
    <property type="entry name" value="ligand_gated_channel"/>
    <property type="match status" value="1"/>
</dbReference>
<reference evidence="13 14" key="1">
    <citation type="submission" date="2019-06" db="EMBL/GenBank/DDBJ databases">
        <title>Genome sequencing of Zymomonas mobilis strains for genetic engineering and biofuel applications.</title>
        <authorList>
            <person name="Teravest M."/>
        </authorList>
    </citation>
    <scope>NUCLEOTIDE SEQUENCE [LARGE SCALE GENOMIC DNA]</scope>
    <source>
        <strain evidence="13 14">AN0101</strain>
    </source>
</reference>
<feature type="signal peptide" evidence="10">
    <location>
        <begin position="1"/>
        <end position="27"/>
    </location>
</feature>
<dbReference type="PANTHER" id="PTHR47234:SF3">
    <property type="entry name" value="SECRETIN_TONB SHORT N-TERMINAL DOMAIN-CONTAINING PROTEIN"/>
    <property type="match status" value="1"/>
</dbReference>
<feature type="domain" description="TonB-dependent receptor-like beta-barrel" evidence="11">
    <location>
        <begin position="268"/>
        <end position="763"/>
    </location>
</feature>
<keyword evidence="2 8" id="KW-0813">Transport</keyword>
<evidence type="ECO:0000256" key="7">
    <source>
        <dbReference type="ARBA" id="ARBA00023237"/>
    </source>
</evidence>
<dbReference type="Gene3D" id="2.170.130.10">
    <property type="entry name" value="TonB-dependent receptor, plug domain"/>
    <property type="match status" value="1"/>
</dbReference>
<gene>
    <name evidence="13" type="ORF">FBY58_1248</name>
</gene>
<evidence type="ECO:0000256" key="5">
    <source>
        <dbReference type="ARBA" id="ARBA00023077"/>
    </source>
</evidence>
<evidence type="ECO:0000259" key="12">
    <source>
        <dbReference type="Pfam" id="PF07715"/>
    </source>
</evidence>
<feature type="chain" id="PRO_5021884888" evidence="10">
    <location>
        <begin position="28"/>
        <end position="805"/>
    </location>
</feature>
<dbReference type="Pfam" id="PF07715">
    <property type="entry name" value="Plug"/>
    <property type="match status" value="1"/>
</dbReference>
<keyword evidence="4 8" id="KW-0812">Transmembrane</keyword>
<evidence type="ECO:0000313" key="14">
    <source>
        <dbReference type="Proteomes" id="UP000316887"/>
    </source>
</evidence>
<evidence type="ECO:0000256" key="1">
    <source>
        <dbReference type="ARBA" id="ARBA00004571"/>
    </source>
</evidence>
<feature type="domain" description="TonB-dependent receptor plug" evidence="12">
    <location>
        <begin position="54"/>
        <end position="174"/>
    </location>
</feature>
<keyword evidence="13" id="KW-0675">Receptor</keyword>
<dbReference type="InterPro" id="IPR036942">
    <property type="entry name" value="Beta-barrel_TonB_sf"/>
</dbReference>
<keyword evidence="10" id="KW-0732">Signal</keyword>
<dbReference type="OrthoDB" id="7051241at2"/>
<evidence type="ECO:0000256" key="10">
    <source>
        <dbReference type="SAM" id="SignalP"/>
    </source>
</evidence>
<sequence length="805" mass="87773">MKKFILKGSVFFSLSWTIFQYPCATFAAEKNDTASNNTGDAIIVTGTRETGKKARESISPIDIISAKQLTQTGMPSLRDALTQLLPSLTVPSGGYDSGALTDSLSLRGLNSNETLVLVDGKRRHTTANLYADSGPQQGTTPVDIDMIPMAAIDHIEVLRDGASAQYGSDAVAGVVNIILKKQDHGFHAQTLTGVTASKDGFQQGVYLDGGTKLGSRGYLHVSGDFLRQNHTYRSSTDLRTGNKDNKLLGGPEQTRESFAIKGGYEITDNIEAYGLATYAHRYSEGFENYRLASSLAGYPGYSAIYPKGYSPIETMNENDWEITAGLRGKIKGWNWDVSSVYGRDYDNIGLKDSSNRQIEADTGRTPTTFKGVQRFNNQQWSNTIDFSKEFHVDGWPHTINVAGGATHRYESYTVGAGSADSVYGGGSEALPGTAAASAGKFSRNVFGGYFDVATHLIKDLQLDVAGRYEHYTDVGDAKTGKVALRYDPFKWLGFRGTISNAFHAPTLAQENYSSVAVSPTSADGIISPNSAGALANGSKKLRPEHSTNITAGITFEPIKRLHITADVYQIKLRGQILPGGNVYGNQALSALAMNGFSLPMDASSWTSASLSTHWFANVANTRTRGIDITATYPTYLGDIGYIDWSVSANINRTILTHQDTDSQGNDLLTKQSIAYITSAYPRSKIIWGGQFTSGDKKWIVGLHEIRWGHTTSQLSYYGGVANTDILSNYDFVPFHNRVRYTTNLDITYRVSPKLSFTAGANNLFNTFPSRVPLAHRYLGTEKYVMDTSQLGINGGFYYFKVDVSI</sequence>
<comment type="similarity">
    <text evidence="8 9">Belongs to the TonB-dependent receptor family.</text>
</comment>
<dbReference type="AlphaFoldDB" id="A0A542W236"/>
<evidence type="ECO:0000313" key="13">
    <source>
        <dbReference type="EMBL" id="TQL17650.1"/>
    </source>
</evidence>
<dbReference type="Gene3D" id="2.40.170.20">
    <property type="entry name" value="TonB-dependent receptor, beta-barrel domain"/>
    <property type="match status" value="1"/>
</dbReference>
<accession>A0A542W236</accession>
<comment type="caution">
    <text evidence="13">The sequence shown here is derived from an EMBL/GenBank/DDBJ whole genome shotgun (WGS) entry which is preliminary data.</text>
</comment>
<dbReference type="InterPro" id="IPR039426">
    <property type="entry name" value="TonB-dep_rcpt-like"/>
</dbReference>
<evidence type="ECO:0000256" key="8">
    <source>
        <dbReference type="PROSITE-ProRule" id="PRU01360"/>
    </source>
</evidence>
<evidence type="ECO:0000256" key="3">
    <source>
        <dbReference type="ARBA" id="ARBA00022452"/>
    </source>
</evidence>
<evidence type="ECO:0000259" key="11">
    <source>
        <dbReference type="Pfam" id="PF00593"/>
    </source>
</evidence>
<dbReference type="InterPro" id="IPR037066">
    <property type="entry name" value="Plug_dom_sf"/>
</dbReference>
<keyword evidence="6 8" id="KW-0472">Membrane</keyword>
<comment type="subcellular location">
    <subcellularLocation>
        <location evidence="1 8">Cell outer membrane</location>
        <topology evidence="1 8">Multi-pass membrane protein</topology>
    </subcellularLocation>
</comment>
<dbReference type="InterPro" id="IPR000531">
    <property type="entry name" value="Beta-barrel_TonB"/>
</dbReference>
<evidence type="ECO:0000256" key="4">
    <source>
        <dbReference type="ARBA" id="ARBA00022692"/>
    </source>
</evidence>
<keyword evidence="5 9" id="KW-0798">TonB box</keyword>
<dbReference type="InterPro" id="IPR012910">
    <property type="entry name" value="Plug_dom"/>
</dbReference>
<keyword evidence="3 8" id="KW-1134">Transmembrane beta strand</keyword>
<dbReference type="EMBL" id="VFOF01000001">
    <property type="protein sequence ID" value="TQL17650.1"/>
    <property type="molecule type" value="Genomic_DNA"/>
</dbReference>
<organism evidence="13 14">
    <name type="scientific">Zymomonas mobilis</name>
    <dbReference type="NCBI Taxonomy" id="542"/>
    <lineage>
        <taxon>Bacteria</taxon>
        <taxon>Pseudomonadati</taxon>
        <taxon>Pseudomonadota</taxon>
        <taxon>Alphaproteobacteria</taxon>
        <taxon>Sphingomonadales</taxon>
        <taxon>Zymomonadaceae</taxon>
        <taxon>Zymomonas</taxon>
    </lineage>
</organism>
<name>A0A542W236_ZYMMB</name>
<evidence type="ECO:0000256" key="6">
    <source>
        <dbReference type="ARBA" id="ARBA00023136"/>
    </source>
</evidence>
<dbReference type="PANTHER" id="PTHR47234">
    <property type="match status" value="1"/>
</dbReference>
<dbReference type="RefSeq" id="WP_141919971.1">
    <property type="nucleotide sequence ID" value="NZ_VFOF01000001.1"/>
</dbReference>
<dbReference type="SUPFAM" id="SSF56935">
    <property type="entry name" value="Porins"/>
    <property type="match status" value="1"/>
</dbReference>
<dbReference type="Proteomes" id="UP000316887">
    <property type="component" value="Unassembled WGS sequence"/>
</dbReference>
<keyword evidence="7 8" id="KW-0998">Cell outer membrane</keyword>
<dbReference type="PROSITE" id="PS52016">
    <property type="entry name" value="TONB_DEPENDENT_REC_3"/>
    <property type="match status" value="1"/>
</dbReference>
<evidence type="ECO:0000256" key="2">
    <source>
        <dbReference type="ARBA" id="ARBA00022448"/>
    </source>
</evidence>
<evidence type="ECO:0000256" key="9">
    <source>
        <dbReference type="RuleBase" id="RU003357"/>
    </source>
</evidence>
<proteinExistence type="inferred from homology"/>
<dbReference type="Pfam" id="PF00593">
    <property type="entry name" value="TonB_dep_Rec_b-barrel"/>
    <property type="match status" value="1"/>
</dbReference>